<dbReference type="GO" id="GO:0016811">
    <property type="term" value="F:hydrolase activity, acting on carbon-nitrogen (but not peptide) bonds, in linear amides"/>
    <property type="evidence" value="ECO:0007669"/>
    <property type="project" value="UniProtKB-ARBA"/>
</dbReference>
<feature type="binding site" evidence="6">
    <location>
        <begin position="215"/>
        <end position="218"/>
    </location>
    <ligand>
        <name>substrate</name>
    </ligand>
</feature>
<evidence type="ECO:0000256" key="5">
    <source>
        <dbReference type="PIRSR" id="PIRSR600246-1"/>
    </source>
</evidence>
<dbReference type="OrthoDB" id="9780217at2"/>
<keyword evidence="9" id="KW-1185">Reference proteome</keyword>
<evidence type="ECO:0000313" key="9">
    <source>
        <dbReference type="Proteomes" id="UP000326354"/>
    </source>
</evidence>
<evidence type="ECO:0000256" key="3">
    <source>
        <dbReference type="ARBA" id="ARBA00022813"/>
    </source>
</evidence>
<dbReference type="EMBL" id="AP019860">
    <property type="protein sequence ID" value="BBM84693.1"/>
    <property type="molecule type" value="Genomic_DNA"/>
</dbReference>
<accession>A0A5S9F406</accession>
<dbReference type="Proteomes" id="UP000326354">
    <property type="component" value="Chromosome"/>
</dbReference>
<keyword evidence="1" id="KW-0645">Protease</keyword>
<feature type="binding site" evidence="6">
    <location>
        <begin position="238"/>
        <end position="241"/>
    </location>
    <ligand>
        <name>substrate</name>
    </ligand>
</feature>
<feature type="active site" description="Nucleophile" evidence="5">
    <location>
        <position position="187"/>
    </location>
</feature>
<evidence type="ECO:0000256" key="7">
    <source>
        <dbReference type="PIRSR" id="PIRSR600246-3"/>
    </source>
</evidence>
<evidence type="ECO:0000256" key="1">
    <source>
        <dbReference type="ARBA" id="ARBA00022670"/>
    </source>
</evidence>
<dbReference type="InterPro" id="IPR029055">
    <property type="entry name" value="Ntn_hydrolases_N"/>
</dbReference>
<evidence type="ECO:0000313" key="8">
    <source>
        <dbReference type="EMBL" id="BBM84693.1"/>
    </source>
</evidence>
<protein>
    <recommendedName>
        <fullName evidence="4">Isoaspartyl peptidase</fullName>
    </recommendedName>
</protein>
<dbReference type="Gene3D" id="3.60.20.30">
    <property type="entry name" value="(Glycosyl)asparaginase"/>
    <property type="match status" value="1"/>
</dbReference>
<evidence type="ECO:0000256" key="4">
    <source>
        <dbReference type="ARBA" id="ARBA00069124"/>
    </source>
</evidence>
<dbReference type="AlphaFoldDB" id="A0A5S9F406"/>
<gene>
    <name evidence="8" type="ORF">UABAM_03054</name>
</gene>
<keyword evidence="2" id="KW-0378">Hydrolase</keyword>
<dbReference type="RefSeq" id="WP_151968830.1">
    <property type="nucleotide sequence ID" value="NZ_AP019860.1"/>
</dbReference>
<dbReference type="SUPFAM" id="SSF56235">
    <property type="entry name" value="N-terminal nucleophile aminohydrolases (Ntn hydrolases)"/>
    <property type="match status" value="1"/>
</dbReference>
<keyword evidence="3" id="KW-0068">Autocatalytic cleavage</keyword>
<dbReference type="Pfam" id="PF01112">
    <property type="entry name" value="Asparaginase_2"/>
    <property type="match status" value="1"/>
</dbReference>
<dbReference type="PANTHER" id="PTHR10188">
    <property type="entry name" value="L-ASPARAGINASE"/>
    <property type="match status" value="1"/>
</dbReference>
<dbReference type="GO" id="GO:0008233">
    <property type="term" value="F:peptidase activity"/>
    <property type="evidence" value="ECO:0007669"/>
    <property type="project" value="UniProtKB-KW"/>
</dbReference>
<dbReference type="CDD" id="cd04701">
    <property type="entry name" value="Asparaginase_2"/>
    <property type="match status" value="1"/>
</dbReference>
<dbReference type="FunFam" id="3.60.20.30:FF:000001">
    <property type="entry name" value="Isoaspartyl peptidase/L-asparaginase"/>
    <property type="match status" value="1"/>
</dbReference>
<sequence length="320" mass="34430">MRYLLWTILFCGVVFAQEKYVLVVHGGAGTILKKNMTAEKEQQYHQKLAEAIAVGEAILKNGGKSVDAVEATIKILEDSPLFNAGKGAVFTNSGTNEMDASIMDGSDLNAGAVASVKNIKNPISAARKVMERSPHVLLTGEGAQQFAQEMGLEIVDPKYFYTESRWKSLQKIKKNEKNVNENDKHGTVGVAALDIHGNLAAGTSTGGMTNKRYGRVGDSPIIGAGTYANNNTCAVSATGHGEYFIRLAVTHSISILMEYGNLSLQQAAEKVIHQKLTKLGGTGGIVSVDKDGNIAMVFNTEGMYRGHVKSGEKIQTFIYK</sequence>
<dbReference type="PANTHER" id="PTHR10188:SF6">
    <property type="entry name" value="N(4)-(BETA-N-ACETYLGLUCOSAMINYL)-L-ASPARAGINASE"/>
    <property type="match status" value="1"/>
</dbReference>
<proteinExistence type="predicted"/>
<dbReference type="InterPro" id="IPR000246">
    <property type="entry name" value="Peptidase_T2"/>
</dbReference>
<reference evidence="8 9" key="1">
    <citation type="submission" date="2019-08" db="EMBL/GenBank/DDBJ databases">
        <title>Complete genome sequence of Candidatus Uab amorphum.</title>
        <authorList>
            <person name="Shiratori T."/>
            <person name="Suzuki S."/>
            <person name="Kakizawa Y."/>
            <person name="Ishida K."/>
        </authorList>
    </citation>
    <scope>NUCLEOTIDE SEQUENCE [LARGE SCALE GENOMIC DNA]</scope>
    <source>
        <strain evidence="8 9">SRT547</strain>
    </source>
</reference>
<dbReference type="KEGG" id="uam:UABAM_03054"/>
<evidence type="ECO:0000256" key="2">
    <source>
        <dbReference type="ARBA" id="ARBA00022801"/>
    </source>
</evidence>
<organism evidence="8 9">
    <name type="scientific">Uabimicrobium amorphum</name>
    <dbReference type="NCBI Taxonomy" id="2596890"/>
    <lineage>
        <taxon>Bacteria</taxon>
        <taxon>Pseudomonadati</taxon>
        <taxon>Planctomycetota</taxon>
        <taxon>Candidatus Uabimicrobiia</taxon>
        <taxon>Candidatus Uabimicrobiales</taxon>
        <taxon>Candidatus Uabimicrobiaceae</taxon>
        <taxon>Candidatus Uabimicrobium</taxon>
    </lineage>
</organism>
<feature type="site" description="Cleavage; by autolysis" evidence="7">
    <location>
        <begin position="186"/>
        <end position="187"/>
    </location>
</feature>
<dbReference type="GO" id="GO:0006508">
    <property type="term" value="P:proteolysis"/>
    <property type="evidence" value="ECO:0007669"/>
    <property type="project" value="UniProtKB-KW"/>
</dbReference>
<name>A0A5S9F406_UABAM</name>
<evidence type="ECO:0000256" key="6">
    <source>
        <dbReference type="PIRSR" id="PIRSR600246-2"/>
    </source>
</evidence>